<dbReference type="CDD" id="cd06550">
    <property type="entry name" value="TM_ABC_iron-siderophores_like"/>
    <property type="match status" value="1"/>
</dbReference>
<evidence type="ECO:0000256" key="6">
    <source>
        <dbReference type="RuleBase" id="RU003943"/>
    </source>
</evidence>
<feature type="transmembrane region" description="Helical" evidence="8">
    <location>
        <begin position="135"/>
        <end position="157"/>
    </location>
</feature>
<dbReference type="InterPro" id="IPR001626">
    <property type="entry name" value="ABC_TroCD"/>
</dbReference>
<evidence type="ECO:0000256" key="3">
    <source>
        <dbReference type="ARBA" id="ARBA00022692"/>
    </source>
</evidence>
<keyword evidence="6" id="KW-0813">Transport</keyword>
<proteinExistence type="inferred from homology"/>
<comment type="caution">
    <text evidence="9">The sequence shown here is derived from an EMBL/GenBank/DDBJ whole genome shotgun (WGS) entry which is preliminary data.</text>
</comment>
<sequence length="296" mass="30381">MEWLIAPFEVSFVARALVGGLLVSGVCALAGTWVVLRGMAFLGDAMSHGMLPGVALASLLGGSLFLGAAASAVAMALGVTALTRSGRLSRDTGIGLLFVGMLSAGVIIVSHSRSFAVDLTGFLFGDVLAVRERDLLVLAAALAVAAAIALLGHRAFVALAFDPRKARTLGLHPRAAHLAMLALVTLAIVASFHVVGTLLVFGLLIAPPAAMSLWARRIPVIMLGAALLGAASVFTGLLASWHLGTAAGATIAAVAVALFFLSALASAVRDRAPARPLPVPDHEHDSDQDKEHESIR</sequence>
<dbReference type="PANTHER" id="PTHR30477:SF13">
    <property type="entry name" value="IRON TRANSPORT SYSTEM MEMBRANE PROTEIN HI_0360-RELATED"/>
    <property type="match status" value="1"/>
</dbReference>
<dbReference type="GO" id="GO:0043190">
    <property type="term" value="C:ATP-binding cassette (ABC) transporter complex"/>
    <property type="evidence" value="ECO:0007669"/>
    <property type="project" value="InterPro"/>
</dbReference>
<feature type="transmembrane region" description="Helical" evidence="8">
    <location>
        <begin position="246"/>
        <end position="268"/>
    </location>
</feature>
<feature type="transmembrane region" description="Helical" evidence="8">
    <location>
        <begin position="12"/>
        <end position="36"/>
    </location>
</feature>
<feature type="region of interest" description="Disordered" evidence="7">
    <location>
        <begin position="275"/>
        <end position="296"/>
    </location>
</feature>
<evidence type="ECO:0000256" key="2">
    <source>
        <dbReference type="ARBA" id="ARBA00008034"/>
    </source>
</evidence>
<evidence type="ECO:0000256" key="8">
    <source>
        <dbReference type="SAM" id="Phobius"/>
    </source>
</evidence>
<organism evidence="9 10">
    <name type="scientific">Nocardiopsis composta</name>
    <dbReference type="NCBI Taxonomy" id="157465"/>
    <lineage>
        <taxon>Bacteria</taxon>
        <taxon>Bacillati</taxon>
        <taxon>Actinomycetota</taxon>
        <taxon>Actinomycetes</taxon>
        <taxon>Streptosporangiales</taxon>
        <taxon>Nocardiopsidaceae</taxon>
        <taxon>Nocardiopsis</taxon>
    </lineage>
</organism>
<evidence type="ECO:0000256" key="1">
    <source>
        <dbReference type="ARBA" id="ARBA00004141"/>
    </source>
</evidence>
<evidence type="ECO:0000313" key="10">
    <source>
        <dbReference type="Proteomes" id="UP000572635"/>
    </source>
</evidence>
<evidence type="ECO:0000256" key="5">
    <source>
        <dbReference type="ARBA" id="ARBA00023136"/>
    </source>
</evidence>
<dbReference type="EMBL" id="JACHDB010000001">
    <property type="protein sequence ID" value="MBB5431269.1"/>
    <property type="molecule type" value="Genomic_DNA"/>
</dbReference>
<feature type="transmembrane region" description="Helical" evidence="8">
    <location>
        <begin position="56"/>
        <end position="82"/>
    </location>
</feature>
<dbReference type="GO" id="GO:0010043">
    <property type="term" value="P:response to zinc ion"/>
    <property type="evidence" value="ECO:0007669"/>
    <property type="project" value="TreeGrafter"/>
</dbReference>
<dbReference type="PANTHER" id="PTHR30477">
    <property type="entry name" value="ABC-TRANSPORTER METAL-BINDING PROTEIN"/>
    <property type="match status" value="1"/>
</dbReference>
<protein>
    <submittedName>
        <fullName evidence="9">Manganese/iron transport system permease protein</fullName>
    </submittedName>
</protein>
<dbReference type="GO" id="GO:0055085">
    <property type="term" value="P:transmembrane transport"/>
    <property type="evidence" value="ECO:0007669"/>
    <property type="project" value="InterPro"/>
</dbReference>
<comment type="similarity">
    <text evidence="2 6">Belongs to the ABC-3 integral membrane protein family.</text>
</comment>
<keyword evidence="10" id="KW-1185">Reference proteome</keyword>
<dbReference type="InterPro" id="IPR037294">
    <property type="entry name" value="ABC_BtuC-like"/>
</dbReference>
<keyword evidence="4 8" id="KW-1133">Transmembrane helix</keyword>
<evidence type="ECO:0000256" key="7">
    <source>
        <dbReference type="SAM" id="MobiDB-lite"/>
    </source>
</evidence>
<gene>
    <name evidence="9" type="ORF">HDA36_001353</name>
</gene>
<dbReference type="Proteomes" id="UP000572635">
    <property type="component" value="Unassembled WGS sequence"/>
</dbReference>
<dbReference type="SUPFAM" id="SSF81345">
    <property type="entry name" value="ABC transporter involved in vitamin B12 uptake, BtuC"/>
    <property type="match status" value="1"/>
</dbReference>
<dbReference type="Pfam" id="PF00950">
    <property type="entry name" value="ABC-3"/>
    <property type="match status" value="1"/>
</dbReference>
<feature type="compositionally biased region" description="Basic and acidic residues" evidence="7">
    <location>
        <begin position="280"/>
        <end position="296"/>
    </location>
</feature>
<comment type="subcellular location">
    <subcellularLocation>
        <location evidence="6">Cell membrane</location>
        <topology evidence="6">Multi-pass membrane protein</topology>
    </subcellularLocation>
    <subcellularLocation>
        <location evidence="1">Membrane</location>
        <topology evidence="1">Multi-pass membrane protein</topology>
    </subcellularLocation>
</comment>
<dbReference type="NCBIfam" id="NF040871">
    <property type="entry name" value="AztB"/>
    <property type="match status" value="1"/>
</dbReference>
<evidence type="ECO:0000313" key="9">
    <source>
        <dbReference type="EMBL" id="MBB5431269.1"/>
    </source>
</evidence>
<feature type="transmembrane region" description="Helical" evidence="8">
    <location>
        <begin position="94"/>
        <end position="115"/>
    </location>
</feature>
<keyword evidence="5 8" id="KW-0472">Membrane</keyword>
<feature type="transmembrane region" description="Helical" evidence="8">
    <location>
        <begin position="178"/>
        <end position="206"/>
    </location>
</feature>
<dbReference type="AlphaFoldDB" id="A0A7W8QJA5"/>
<reference evidence="9 10" key="1">
    <citation type="submission" date="2020-08" db="EMBL/GenBank/DDBJ databases">
        <title>Sequencing the genomes of 1000 actinobacteria strains.</title>
        <authorList>
            <person name="Klenk H.-P."/>
        </authorList>
    </citation>
    <scope>NUCLEOTIDE SEQUENCE [LARGE SCALE GENOMIC DNA]</scope>
    <source>
        <strain evidence="9 10">DSM 44551</strain>
    </source>
</reference>
<dbReference type="RefSeq" id="WP_184390708.1">
    <property type="nucleotide sequence ID" value="NZ_BAAAJD010000007.1"/>
</dbReference>
<keyword evidence="3 6" id="KW-0812">Transmembrane</keyword>
<feature type="transmembrane region" description="Helical" evidence="8">
    <location>
        <begin position="218"/>
        <end position="239"/>
    </location>
</feature>
<dbReference type="Gene3D" id="1.10.3470.10">
    <property type="entry name" value="ABC transporter involved in vitamin B12 uptake, BtuC"/>
    <property type="match status" value="1"/>
</dbReference>
<accession>A0A7W8QJA5</accession>
<evidence type="ECO:0000256" key="4">
    <source>
        <dbReference type="ARBA" id="ARBA00022989"/>
    </source>
</evidence>
<name>A0A7W8QJA5_9ACTN</name>